<accession>A0A1U9KDY0</accession>
<gene>
    <name evidence="1" type="ORF">A0U92_03660</name>
</gene>
<dbReference type="KEGG" id="aace:A0U92_03660"/>
<dbReference type="Proteomes" id="UP000188937">
    <property type="component" value="Chromosome"/>
</dbReference>
<protein>
    <submittedName>
        <fullName evidence="1">Uncharacterized protein</fullName>
    </submittedName>
</protein>
<reference evidence="1 2" key="1">
    <citation type="submission" date="2016-03" db="EMBL/GenBank/DDBJ databases">
        <title>Acetic acid bacteria sequencing.</title>
        <authorList>
            <person name="Brandt J."/>
            <person name="Jakob F."/>
            <person name="Vogel R.F."/>
        </authorList>
    </citation>
    <scope>NUCLEOTIDE SEQUENCE [LARGE SCALE GENOMIC DNA]</scope>
    <source>
        <strain evidence="1 2">TMW2.1153</strain>
    </source>
</reference>
<evidence type="ECO:0000313" key="1">
    <source>
        <dbReference type="EMBL" id="AQS84015.1"/>
    </source>
</evidence>
<organism evidence="1 2">
    <name type="scientific">Acetobacter aceti</name>
    <dbReference type="NCBI Taxonomy" id="435"/>
    <lineage>
        <taxon>Bacteria</taxon>
        <taxon>Pseudomonadati</taxon>
        <taxon>Pseudomonadota</taxon>
        <taxon>Alphaproteobacteria</taxon>
        <taxon>Acetobacterales</taxon>
        <taxon>Acetobacteraceae</taxon>
        <taxon>Acetobacter</taxon>
        <taxon>Acetobacter subgen. Acetobacter</taxon>
    </lineage>
</organism>
<proteinExistence type="predicted"/>
<dbReference type="AlphaFoldDB" id="A0A1U9KDY0"/>
<dbReference type="STRING" id="435.A0U92_03660"/>
<dbReference type="EMBL" id="CP014692">
    <property type="protein sequence ID" value="AQS84015.1"/>
    <property type="molecule type" value="Genomic_DNA"/>
</dbReference>
<sequence>MFNMLLAEMINVVDQAGLPRSLTDWTQLYQAINKIVGPGRLINRQAFTSSANYIPASGATLARVRGCGAGGPGGYAYPNPTSGSVSAGGGGGAGAECDIWISLSGITSVPVTIGSPAAAIASDAQNTGGDSMFGNYVTLKAGQGGAAGISSSSSSSSVTSGAKGGDYIGGTASLLLTSSILKKGASGPVGLAVNGTAVPGFGASATFGSPGAPGGDGAVNFGAGGGGGQSLSPGGSLGGIGGGAVFYVEEYA</sequence>
<keyword evidence="2" id="KW-1185">Reference proteome</keyword>
<name>A0A1U9KDY0_ACEAC</name>
<evidence type="ECO:0000313" key="2">
    <source>
        <dbReference type="Proteomes" id="UP000188937"/>
    </source>
</evidence>